<feature type="transmembrane region" description="Helical" evidence="9">
    <location>
        <begin position="158"/>
        <end position="191"/>
    </location>
</feature>
<feature type="transmembrane region" description="Helical" evidence="9">
    <location>
        <begin position="403"/>
        <end position="428"/>
    </location>
</feature>
<feature type="transmembrane region" description="Helical" evidence="9">
    <location>
        <begin position="303"/>
        <end position="324"/>
    </location>
</feature>
<feature type="transmembrane region" description="Helical" evidence="9">
    <location>
        <begin position="336"/>
        <end position="360"/>
    </location>
</feature>
<keyword evidence="4" id="KW-0337">GPI-anchor biosynthesis</keyword>
<keyword evidence="11" id="KW-1185">Reference proteome</keyword>
<name>A0A8K0A9P5_BRALA</name>
<evidence type="ECO:0000313" key="11">
    <source>
        <dbReference type="Proteomes" id="UP000838412"/>
    </source>
</evidence>
<dbReference type="GO" id="GO:0042765">
    <property type="term" value="C:GPI-anchor transamidase complex"/>
    <property type="evidence" value="ECO:0007669"/>
    <property type="project" value="InterPro"/>
</dbReference>
<feature type="transmembrane region" description="Helical" evidence="9">
    <location>
        <begin position="197"/>
        <end position="224"/>
    </location>
</feature>
<dbReference type="PANTHER" id="PTHR13121">
    <property type="entry name" value="GPI TRANSAMIDASE COMPONENT PIG-U"/>
    <property type="match status" value="1"/>
</dbReference>
<comment type="pathway">
    <text evidence="2">Glycolipid biosynthesis; glycosylphosphatidylinositol-anchor biosynthesis.</text>
</comment>
<dbReference type="AlphaFoldDB" id="A0A8K0A9P5"/>
<feature type="transmembrane region" description="Helical" evidence="9">
    <location>
        <begin position="83"/>
        <end position="106"/>
    </location>
</feature>
<dbReference type="UniPathway" id="UPA00196"/>
<evidence type="ECO:0000256" key="6">
    <source>
        <dbReference type="ARBA" id="ARBA00022824"/>
    </source>
</evidence>
<dbReference type="GO" id="GO:0016255">
    <property type="term" value="P:attachment of GPI anchor to protein"/>
    <property type="evidence" value="ECO:0007669"/>
    <property type="project" value="InterPro"/>
</dbReference>
<dbReference type="OrthoDB" id="549017at2759"/>
<evidence type="ECO:0000256" key="1">
    <source>
        <dbReference type="ARBA" id="ARBA00004477"/>
    </source>
</evidence>
<feature type="transmembrane region" description="Helical" evidence="9">
    <location>
        <begin position="244"/>
        <end position="266"/>
    </location>
</feature>
<feature type="transmembrane region" description="Helical" evidence="9">
    <location>
        <begin position="372"/>
        <end position="397"/>
    </location>
</feature>
<reference evidence="10" key="1">
    <citation type="submission" date="2022-01" db="EMBL/GenBank/DDBJ databases">
        <authorList>
            <person name="Braso-Vives M."/>
        </authorList>
    </citation>
    <scope>NUCLEOTIDE SEQUENCE</scope>
</reference>
<dbReference type="Proteomes" id="UP000838412">
    <property type="component" value="Chromosome 7"/>
</dbReference>
<dbReference type="GO" id="GO:0006506">
    <property type="term" value="P:GPI anchor biosynthetic process"/>
    <property type="evidence" value="ECO:0007669"/>
    <property type="project" value="UniProtKB-UniPathway"/>
</dbReference>
<dbReference type="PANTHER" id="PTHR13121:SF0">
    <property type="entry name" value="PHOSPHATIDYLINOSITOL GLYCAN ANCHOR BIOSYNTHESIS CLASS U PROTEIN"/>
    <property type="match status" value="1"/>
</dbReference>
<feature type="transmembrane region" description="Helical" evidence="9">
    <location>
        <begin position="278"/>
        <end position="296"/>
    </location>
</feature>
<evidence type="ECO:0000256" key="2">
    <source>
        <dbReference type="ARBA" id="ARBA00004687"/>
    </source>
</evidence>
<evidence type="ECO:0000256" key="7">
    <source>
        <dbReference type="ARBA" id="ARBA00022989"/>
    </source>
</evidence>
<proteinExistence type="inferred from homology"/>
<evidence type="ECO:0000256" key="8">
    <source>
        <dbReference type="ARBA" id="ARBA00023136"/>
    </source>
</evidence>
<keyword evidence="7 9" id="KW-1133">Transmembrane helix</keyword>
<evidence type="ECO:0000256" key="5">
    <source>
        <dbReference type="ARBA" id="ARBA00022692"/>
    </source>
</evidence>
<accession>A0A8K0A9P5</accession>
<keyword evidence="8 9" id="KW-0472">Membrane</keyword>
<evidence type="ECO:0000256" key="9">
    <source>
        <dbReference type="SAM" id="Phobius"/>
    </source>
</evidence>
<dbReference type="EMBL" id="OV696692">
    <property type="protein sequence ID" value="CAH1270805.1"/>
    <property type="molecule type" value="Genomic_DNA"/>
</dbReference>
<comment type="subcellular location">
    <subcellularLocation>
        <location evidence="1">Endoplasmic reticulum membrane</location>
        <topology evidence="1">Multi-pass membrane protein</topology>
    </subcellularLocation>
</comment>
<evidence type="ECO:0000256" key="3">
    <source>
        <dbReference type="ARBA" id="ARBA00010026"/>
    </source>
</evidence>
<keyword evidence="6" id="KW-0256">Endoplasmic reticulum</keyword>
<dbReference type="Pfam" id="PF06728">
    <property type="entry name" value="PIG-U"/>
    <property type="match status" value="1"/>
</dbReference>
<comment type="similarity">
    <text evidence="3">Belongs to the PIGU family.</text>
</comment>
<sequence length="453" mass="51136">MSAEPRAEQRPQFRPVPKALKYIFGLGLGARAVLMSSHLAGWLQDRLELASPVTSWTRMTEGLSLLDHGISPYEGDMFHETPLVLMLLYCLSKIWGGLIPIFFLLVDLVTGCLVHEVGTNVCRHLLEKQGRHVKFYSTDSLSLLLTGKQLNSVPRLMLGAYLLNPLTIASCAAYSTTGLHSLVIAGALLAAVQGNRLLATLATAVASYQCVYPEIFIIPVAMYIAQLEQGGRFSFRDPDSRLSLLQTAGGHFAWLGFLWALSFLPFGSMDWLYSTRGFVMLAPDLTPNMGLFWYFFTEMFEHFRIFFLCVFQLNAVFYVIPLAVKLRDHPMFHLHLLVGLTAVFKSYPTFGDAALFLSLLPVWGHCFKYMRNLFLVVCMWLYSIVLAPVLWHLWIYYGSANANFFYAVTLAYATAQIFLLTDLLYAFLRREFHLRHGPAPKEGQGMPILMNLK</sequence>
<gene>
    <name evidence="10" type="primary">PIGU</name>
    <name evidence="10" type="ORF">BLAG_LOCUS22985</name>
</gene>
<dbReference type="InterPro" id="IPR009600">
    <property type="entry name" value="PIG-U"/>
</dbReference>
<evidence type="ECO:0000256" key="4">
    <source>
        <dbReference type="ARBA" id="ARBA00022502"/>
    </source>
</evidence>
<protein>
    <submittedName>
        <fullName evidence="10">PIGU protein</fullName>
    </submittedName>
</protein>
<evidence type="ECO:0000313" key="10">
    <source>
        <dbReference type="EMBL" id="CAH1270805.1"/>
    </source>
</evidence>
<keyword evidence="5 9" id="KW-0812">Transmembrane</keyword>
<organism evidence="10 11">
    <name type="scientific">Branchiostoma lanceolatum</name>
    <name type="common">Common lancelet</name>
    <name type="synonym">Amphioxus lanceolatum</name>
    <dbReference type="NCBI Taxonomy" id="7740"/>
    <lineage>
        <taxon>Eukaryota</taxon>
        <taxon>Metazoa</taxon>
        <taxon>Chordata</taxon>
        <taxon>Cephalochordata</taxon>
        <taxon>Leptocardii</taxon>
        <taxon>Amphioxiformes</taxon>
        <taxon>Branchiostomatidae</taxon>
        <taxon>Branchiostoma</taxon>
    </lineage>
</organism>
<feature type="transmembrane region" description="Helical" evidence="9">
    <location>
        <begin position="20"/>
        <end position="43"/>
    </location>
</feature>